<dbReference type="Pfam" id="PF00999">
    <property type="entry name" value="Na_H_Exchanger"/>
    <property type="match status" value="1"/>
</dbReference>
<evidence type="ECO:0000256" key="6">
    <source>
        <dbReference type="ARBA" id="ARBA00023136"/>
    </source>
</evidence>
<evidence type="ECO:0000256" key="5">
    <source>
        <dbReference type="ARBA" id="ARBA00022989"/>
    </source>
</evidence>
<dbReference type="InterPro" id="IPR006153">
    <property type="entry name" value="Cation/H_exchanger_TM"/>
</dbReference>
<feature type="transmembrane region" description="Helical" evidence="7">
    <location>
        <begin position="346"/>
        <end position="368"/>
    </location>
</feature>
<feature type="transmembrane region" description="Helical" evidence="7">
    <location>
        <begin position="6"/>
        <end position="25"/>
    </location>
</feature>
<name>A0ABT2NW64_9RHOB</name>
<feature type="transmembrane region" description="Helical" evidence="7">
    <location>
        <begin position="116"/>
        <end position="136"/>
    </location>
</feature>
<feature type="transmembrane region" description="Helical" evidence="7">
    <location>
        <begin position="192"/>
        <end position="218"/>
    </location>
</feature>
<dbReference type="InterPro" id="IPR038770">
    <property type="entry name" value="Na+/solute_symporter_sf"/>
</dbReference>
<evidence type="ECO:0000256" key="1">
    <source>
        <dbReference type="ARBA" id="ARBA00004141"/>
    </source>
</evidence>
<dbReference type="PANTHER" id="PTHR42751">
    <property type="entry name" value="SODIUM/HYDROGEN EXCHANGER FAMILY/TRKA DOMAIN PROTEIN"/>
    <property type="match status" value="1"/>
</dbReference>
<dbReference type="PANTHER" id="PTHR42751:SF1">
    <property type="entry name" value="CATION_PROTON ANTIPORTER YBAL-RELATED"/>
    <property type="match status" value="1"/>
</dbReference>
<evidence type="ECO:0000313" key="10">
    <source>
        <dbReference type="Proteomes" id="UP001205601"/>
    </source>
</evidence>
<reference evidence="10" key="1">
    <citation type="submission" date="2023-07" db="EMBL/GenBank/DDBJ databases">
        <title>Defluviimonas sediminis sp. nov., isolated from mangrove sediment.</title>
        <authorList>
            <person name="Liu L."/>
            <person name="Li J."/>
            <person name="Huang Y."/>
            <person name="Pan J."/>
            <person name="Li M."/>
        </authorList>
    </citation>
    <scope>NUCLEOTIDE SEQUENCE [LARGE SCALE GENOMIC DNA]</scope>
    <source>
        <strain evidence="10">FT324</strain>
    </source>
</reference>
<comment type="subcellular location">
    <subcellularLocation>
        <location evidence="1">Membrane</location>
        <topology evidence="1">Multi-pass membrane protein</topology>
    </subcellularLocation>
</comment>
<evidence type="ECO:0000259" key="8">
    <source>
        <dbReference type="Pfam" id="PF00999"/>
    </source>
</evidence>
<dbReference type="RefSeq" id="WP_261497653.1">
    <property type="nucleotide sequence ID" value="NZ_JAOCQF010000006.1"/>
</dbReference>
<dbReference type="Gene3D" id="1.20.1530.20">
    <property type="match status" value="1"/>
</dbReference>
<evidence type="ECO:0000313" key="9">
    <source>
        <dbReference type="EMBL" id="MCT8331745.1"/>
    </source>
</evidence>
<evidence type="ECO:0000256" key="4">
    <source>
        <dbReference type="ARBA" id="ARBA00022692"/>
    </source>
</evidence>
<dbReference type="Proteomes" id="UP001205601">
    <property type="component" value="Unassembled WGS sequence"/>
</dbReference>
<feature type="domain" description="Cation/H+ exchanger transmembrane" evidence="8">
    <location>
        <begin position="17"/>
        <end position="396"/>
    </location>
</feature>
<protein>
    <submittedName>
        <fullName evidence="9">Cation:proton antiporter</fullName>
    </submittedName>
</protein>
<keyword evidence="10" id="KW-1185">Reference proteome</keyword>
<feature type="transmembrane region" description="Helical" evidence="7">
    <location>
        <begin position="56"/>
        <end position="76"/>
    </location>
</feature>
<evidence type="ECO:0000256" key="2">
    <source>
        <dbReference type="ARBA" id="ARBA00005551"/>
    </source>
</evidence>
<feature type="transmembrane region" description="Helical" evidence="7">
    <location>
        <begin position="380"/>
        <end position="399"/>
    </location>
</feature>
<keyword evidence="3" id="KW-0813">Transport</keyword>
<sequence>MHYDMPLITTISVGLGLACLFGFVAHRLKLPLIAGYLAAGVTIGPFTPGFVANQEIAAQLAEMGVILLMFGVGLHFSMKELWTVKGIAVPGALGQIAVATLAGLSLGWFLGWGVGGGLIFGLALSVASTVVLLRALQEHDLVTTPQGRIAVGWLIVEDLAMVLALVMIPPLAGLLGGQAQPLEAEMVEAARLGLGAVGATVLVTAGKVAAFVAVMLVVGRRVIPRMLELTAMTGQRELFRLSVLAIALGVAFTAAQVFGVSFALGAFFAGMVMAGSTLSAQAMKDTLPFRDAFAVLFFVSVGMLFNPAVIWEQPVSVIVTVLIIVGVKSAAALGIVRAFGHDRQVALTIAAALAQIGEFSFILIVMAVNLAIVPTEARDLVVAGALVSILVNPILFRGLRRPVPAGPSNPDSNEDR</sequence>
<comment type="similarity">
    <text evidence="2">Belongs to the monovalent cation:proton antiporter 2 (CPA2) transporter (TC 2.A.37) family.</text>
</comment>
<feature type="transmembrane region" description="Helical" evidence="7">
    <location>
        <begin position="317"/>
        <end position="339"/>
    </location>
</feature>
<keyword evidence="6 7" id="KW-0472">Membrane</keyword>
<evidence type="ECO:0000256" key="7">
    <source>
        <dbReference type="SAM" id="Phobius"/>
    </source>
</evidence>
<accession>A0ABT2NW64</accession>
<evidence type="ECO:0000256" key="3">
    <source>
        <dbReference type="ARBA" id="ARBA00022448"/>
    </source>
</evidence>
<comment type="caution">
    <text evidence="9">The sequence shown here is derived from an EMBL/GenBank/DDBJ whole genome shotgun (WGS) entry which is preliminary data.</text>
</comment>
<feature type="transmembrane region" description="Helical" evidence="7">
    <location>
        <begin position="148"/>
        <end position="172"/>
    </location>
</feature>
<feature type="transmembrane region" description="Helical" evidence="7">
    <location>
        <begin position="32"/>
        <end position="50"/>
    </location>
</feature>
<proteinExistence type="inferred from homology"/>
<dbReference type="EMBL" id="JAOCQF010000006">
    <property type="protein sequence ID" value="MCT8331745.1"/>
    <property type="molecule type" value="Genomic_DNA"/>
</dbReference>
<feature type="transmembrane region" description="Helical" evidence="7">
    <location>
        <begin position="292"/>
        <end position="311"/>
    </location>
</feature>
<feature type="transmembrane region" description="Helical" evidence="7">
    <location>
        <begin position="88"/>
        <end position="110"/>
    </location>
</feature>
<keyword evidence="5 7" id="KW-1133">Transmembrane helix</keyword>
<gene>
    <name evidence="9" type="ORF">N5I32_19690</name>
</gene>
<keyword evidence="4 7" id="KW-0812">Transmembrane</keyword>
<organism evidence="9 10">
    <name type="scientific">Albidovulum sediminis</name>
    <dbReference type="NCBI Taxonomy" id="3066345"/>
    <lineage>
        <taxon>Bacteria</taxon>
        <taxon>Pseudomonadati</taxon>
        <taxon>Pseudomonadota</taxon>
        <taxon>Alphaproteobacteria</taxon>
        <taxon>Rhodobacterales</taxon>
        <taxon>Paracoccaceae</taxon>
        <taxon>Albidovulum</taxon>
    </lineage>
</organism>
<feature type="transmembrane region" description="Helical" evidence="7">
    <location>
        <begin position="261"/>
        <end position="280"/>
    </location>
</feature>